<dbReference type="InterPro" id="IPR012334">
    <property type="entry name" value="Pectin_lyas_fold"/>
</dbReference>
<reference evidence="2" key="1">
    <citation type="submission" date="2023-05" db="EMBL/GenBank/DDBJ databases">
        <authorList>
            <person name="Zhang X."/>
        </authorList>
    </citation>
    <scope>NUCLEOTIDE SEQUENCE</scope>
    <source>
        <strain evidence="2">YF14B1</strain>
    </source>
</reference>
<sequence>MKNVLTFFVVLLPFTLTARDITVPLGQKISTYAAQANAGDRLLLQAGTYEDQDYITLKAGISVKGAGKDRTLIKVKQWAWYTGFFNLQGTSGSNGNIEISDMTLDGQNVSWSAVRNEELGAIKIHDIIIRNFYRSAIELVGSSSTRPLQNIEIYNFLIENSSNENNISANGNIQAYGFLNNIMIHHGTIIHNNGDELDDPLIPQEARGFGKSGYAIKFQETYDADNGYQAVTGKITNSRFYALKMVAKATSKFNGGYTPTINFEFFNIETENIEISDCDFNSQLSLEKENSRKPALSAYVRNNRFKVIQGVSSVLEIALSNVVVEDNEFNWLENKVTNVWGAAGQYNGKTTLLTGQRIRRNKFLFYNQNPILFRYDSAIGDWIFEYNTIIGGSPTVLGFQGSTSAGSQTVTIQGNTFQYTFTPVGYVNTTESVSKPAVINVNNNKTNAIN</sequence>
<evidence type="ECO:0000313" key="3">
    <source>
        <dbReference type="Proteomes" id="UP001241110"/>
    </source>
</evidence>
<protein>
    <submittedName>
        <fullName evidence="2">Uncharacterized protein</fullName>
    </submittedName>
</protein>
<comment type="caution">
    <text evidence="2">The sequence shown here is derived from an EMBL/GenBank/DDBJ whole genome shotgun (WGS) entry which is preliminary data.</text>
</comment>
<accession>A0AAE3UBQ2</accession>
<feature type="signal peptide" evidence="1">
    <location>
        <begin position="1"/>
        <end position="18"/>
    </location>
</feature>
<dbReference type="EMBL" id="JASJOS010000015">
    <property type="protein sequence ID" value="MDJ1484638.1"/>
    <property type="molecule type" value="Genomic_DNA"/>
</dbReference>
<dbReference type="SUPFAM" id="SSF51126">
    <property type="entry name" value="Pectin lyase-like"/>
    <property type="match status" value="1"/>
</dbReference>
<organism evidence="2 3">
    <name type="scientific">Xanthocytophaga flava</name>
    <dbReference type="NCBI Taxonomy" id="3048013"/>
    <lineage>
        <taxon>Bacteria</taxon>
        <taxon>Pseudomonadati</taxon>
        <taxon>Bacteroidota</taxon>
        <taxon>Cytophagia</taxon>
        <taxon>Cytophagales</taxon>
        <taxon>Rhodocytophagaceae</taxon>
        <taxon>Xanthocytophaga</taxon>
    </lineage>
</organism>
<dbReference type="Proteomes" id="UP001241110">
    <property type="component" value="Unassembled WGS sequence"/>
</dbReference>
<keyword evidence="1" id="KW-0732">Signal</keyword>
<evidence type="ECO:0000313" key="2">
    <source>
        <dbReference type="EMBL" id="MDJ1484638.1"/>
    </source>
</evidence>
<dbReference type="InterPro" id="IPR011050">
    <property type="entry name" value="Pectin_lyase_fold/virulence"/>
</dbReference>
<evidence type="ECO:0000256" key="1">
    <source>
        <dbReference type="SAM" id="SignalP"/>
    </source>
</evidence>
<dbReference type="Gene3D" id="2.160.20.10">
    <property type="entry name" value="Single-stranded right-handed beta-helix, Pectin lyase-like"/>
    <property type="match status" value="1"/>
</dbReference>
<dbReference type="RefSeq" id="WP_313986222.1">
    <property type="nucleotide sequence ID" value="NZ_JASJOS010000015.1"/>
</dbReference>
<gene>
    <name evidence="2" type="ORF">QNI16_29335</name>
</gene>
<dbReference type="AlphaFoldDB" id="A0AAE3UBQ2"/>
<name>A0AAE3UBQ2_9BACT</name>
<feature type="chain" id="PRO_5042269832" evidence="1">
    <location>
        <begin position="19"/>
        <end position="450"/>
    </location>
</feature>
<proteinExistence type="predicted"/>